<dbReference type="PROSITE" id="PS50110">
    <property type="entry name" value="RESPONSE_REGULATORY"/>
    <property type="match status" value="1"/>
</dbReference>
<dbReference type="SUPFAM" id="SSF109604">
    <property type="entry name" value="HD-domain/PDEase-like"/>
    <property type="match status" value="1"/>
</dbReference>
<dbReference type="InterPro" id="IPR001789">
    <property type="entry name" value="Sig_transdc_resp-reg_receiver"/>
</dbReference>
<evidence type="ECO:0000256" key="1">
    <source>
        <dbReference type="ARBA" id="ARBA00022801"/>
    </source>
</evidence>
<dbReference type="Gene3D" id="1.10.3210.10">
    <property type="entry name" value="Hypothetical protein af1432"/>
    <property type="match status" value="1"/>
</dbReference>
<evidence type="ECO:0000313" key="6">
    <source>
        <dbReference type="Proteomes" id="UP000015455"/>
    </source>
</evidence>
<dbReference type="CDD" id="cd00077">
    <property type="entry name" value="HDc"/>
    <property type="match status" value="1"/>
</dbReference>
<dbReference type="GO" id="GO:0004112">
    <property type="term" value="F:cyclic-nucleotide phosphodiesterase activity"/>
    <property type="evidence" value="ECO:0007669"/>
    <property type="project" value="UniProtKB-ARBA"/>
</dbReference>
<dbReference type="Proteomes" id="UP000015455">
    <property type="component" value="Unassembled WGS sequence"/>
</dbReference>
<organism evidence="5 6">
    <name type="scientific">Thauera terpenica 58Eu</name>
    <dbReference type="NCBI Taxonomy" id="1348657"/>
    <lineage>
        <taxon>Bacteria</taxon>
        <taxon>Pseudomonadati</taxon>
        <taxon>Pseudomonadota</taxon>
        <taxon>Betaproteobacteria</taxon>
        <taxon>Rhodocyclales</taxon>
        <taxon>Zoogloeaceae</taxon>
        <taxon>Thauera</taxon>
    </lineage>
</organism>
<dbReference type="PANTHER" id="PTHR45228">
    <property type="entry name" value="CYCLIC DI-GMP PHOSPHODIESTERASE TM_0186-RELATED"/>
    <property type="match status" value="1"/>
</dbReference>
<evidence type="ECO:0000256" key="2">
    <source>
        <dbReference type="PROSITE-ProRule" id="PRU00169"/>
    </source>
</evidence>
<dbReference type="Gene3D" id="3.40.50.2300">
    <property type="match status" value="1"/>
</dbReference>
<dbReference type="eggNOG" id="COG3437">
    <property type="taxonomic scope" value="Bacteria"/>
</dbReference>
<evidence type="ECO:0000313" key="5">
    <source>
        <dbReference type="EMBL" id="EPZ16565.1"/>
    </source>
</evidence>
<dbReference type="FunFam" id="1.10.3210.10:FF:000018">
    <property type="entry name" value="Two-component system response regulator"/>
    <property type="match status" value="1"/>
</dbReference>
<feature type="modified residue" description="4-aspartylphosphate" evidence="2">
    <location>
        <position position="52"/>
    </location>
</feature>
<dbReference type="InterPro" id="IPR011006">
    <property type="entry name" value="CheY-like_superfamily"/>
</dbReference>
<dbReference type="OrthoDB" id="9763857at2"/>
<dbReference type="PANTHER" id="PTHR45228:SF1">
    <property type="entry name" value="CYCLIC DI-GMP PHOSPHODIESTERASE TM_0186"/>
    <property type="match status" value="1"/>
</dbReference>
<dbReference type="PROSITE" id="PS51832">
    <property type="entry name" value="HD_GYP"/>
    <property type="match status" value="1"/>
</dbReference>
<evidence type="ECO:0008006" key="7">
    <source>
        <dbReference type="Google" id="ProtNLM"/>
    </source>
</evidence>
<feature type="domain" description="HD-GYP" evidence="4">
    <location>
        <begin position="146"/>
        <end position="343"/>
    </location>
</feature>
<evidence type="ECO:0000259" key="4">
    <source>
        <dbReference type="PROSITE" id="PS51832"/>
    </source>
</evidence>
<proteinExistence type="predicted"/>
<dbReference type="SMART" id="SM00471">
    <property type="entry name" value="HDc"/>
    <property type="match status" value="1"/>
</dbReference>
<dbReference type="AlphaFoldDB" id="S9ZGX9"/>
<dbReference type="STRING" id="1348657.M622_11680"/>
<dbReference type="EMBL" id="ATJV01000043">
    <property type="protein sequence ID" value="EPZ16565.1"/>
    <property type="molecule type" value="Genomic_DNA"/>
</dbReference>
<dbReference type="RefSeq" id="WP_021248321.1">
    <property type="nucleotide sequence ID" value="NZ_ATJV01000043.1"/>
</dbReference>
<dbReference type="InterPro" id="IPR037522">
    <property type="entry name" value="HD_GYP_dom"/>
</dbReference>
<dbReference type="GO" id="GO:0009214">
    <property type="term" value="P:cyclic nucleotide catabolic process"/>
    <property type="evidence" value="ECO:0007669"/>
    <property type="project" value="UniProtKB-ARBA"/>
</dbReference>
<gene>
    <name evidence="5" type="ORF">M622_11680</name>
</gene>
<keyword evidence="2" id="KW-0597">Phosphoprotein</keyword>
<keyword evidence="6" id="KW-1185">Reference proteome</keyword>
<dbReference type="CDD" id="cd17551">
    <property type="entry name" value="REC_RpfG-like"/>
    <property type="match status" value="1"/>
</dbReference>
<evidence type="ECO:0000259" key="3">
    <source>
        <dbReference type="PROSITE" id="PS50110"/>
    </source>
</evidence>
<dbReference type="Pfam" id="PF00072">
    <property type="entry name" value="Response_reg"/>
    <property type="match status" value="1"/>
</dbReference>
<name>S9ZGX9_9RHOO</name>
<dbReference type="SMART" id="SM00448">
    <property type="entry name" value="REC"/>
    <property type="match status" value="1"/>
</dbReference>
<comment type="caution">
    <text evidence="5">The sequence shown here is derived from an EMBL/GenBank/DDBJ whole genome shotgun (WGS) entry which is preliminary data.</text>
</comment>
<dbReference type="PATRIC" id="fig|1348657.5.peg.877"/>
<dbReference type="InterPro" id="IPR003607">
    <property type="entry name" value="HD/PDEase_dom"/>
</dbReference>
<dbReference type="SUPFAM" id="SSF52172">
    <property type="entry name" value="CheY-like"/>
    <property type="match status" value="1"/>
</dbReference>
<accession>S9ZGX9</accession>
<sequence>MKIVIVDDTPLNLLLMVKLVDRLPGVESHGFESPQEALTWCAHTEPDLIIVDYMMPDIDGLEFIRRVRASHKHEDVPILMVTANNERGVRYEALECGANDFLTKPIDAHEFEPRVRNMLKLREAHLATRQRAETLSVAVRKATAAILDRERETITRLARAAEFRDPETGAHIQRMSHYSAVIARRMGLGSELADALLLAAPMHDVGKLGIPDTILLKPGRLTVNEFEVMKRHPLIGHDILKDSSSEVLRLGARIALSHHEKFDGTGYPNGIAGEAIPLEGRIVAVADVFDALTSSRPYKPAWPFARAIALLREGRGSHFDARCIDAFLSSWDEVLDIHTRFVDEPEHTTVQ</sequence>
<keyword evidence="1" id="KW-0378">Hydrolase</keyword>
<reference evidence="5 6" key="1">
    <citation type="submission" date="2013-06" db="EMBL/GenBank/DDBJ databases">
        <title>Draft genome sequence of Thauera terpenica.</title>
        <authorList>
            <person name="Liu B."/>
            <person name="Frostegard A.H."/>
            <person name="Shapleigh J.P."/>
        </authorList>
    </citation>
    <scope>NUCLEOTIDE SEQUENCE [LARGE SCALE GENOMIC DNA]</scope>
    <source>
        <strain evidence="5 6">58Eu</strain>
    </source>
</reference>
<protein>
    <recommendedName>
        <fullName evidence="7">Divalent ion tolerance protein CutA</fullName>
    </recommendedName>
</protein>
<dbReference type="GO" id="GO:0000160">
    <property type="term" value="P:phosphorelay signal transduction system"/>
    <property type="evidence" value="ECO:0007669"/>
    <property type="project" value="InterPro"/>
</dbReference>
<feature type="domain" description="Response regulatory" evidence="3">
    <location>
        <begin position="2"/>
        <end position="119"/>
    </location>
</feature>
<dbReference type="InterPro" id="IPR052020">
    <property type="entry name" value="Cyclic_di-GMP/3'3'-cGAMP_PDE"/>
</dbReference>
<dbReference type="Pfam" id="PF13487">
    <property type="entry name" value="HD_5"/>
    <property type="match status" value="1"/>
</dbReference>